<protein>
    <submittedName>
        <fullName evidence="1">Uncharacterized protein</fullName>
    </submittedName>
</protein>
<name>A0A9Q1QEJ1_9CARY</name>
<sequence>MALGGFLTLVERLDYDQWSAIMHTGFGGILLVITKLIPKKLARWLLEKYDPWDNSPNLTNGKLLIDEEDVYATLGLPMGEHEIMEGQSSDVDIEFLKLWRRRWNVKRAGPPIGTMDKVILERGGDEHDFITDFITYAIFTCIVGNANDTCHFRISSLSN</sequence>
<keyword evidence="2" id="KW-1185">Reference proteome</keyword>
<dbReference type="OrthoDB" id="1751945at2759"/>
<comment type="caution">
    <text evidence="1">The sequence shown here is derived from an EMBL/GenBank/DDBJ whole genome shotgun (WGS) entry which is preliminary data.</text>
</comment>
<proteinExistence type="predicted"/>
<dbReference type="AlphaFoldDB" id="A0A9Q1QEJ1"/>
<organism evidence="1 2">
    <name type="scientific">Carnegiea gigantea</name>
    <dbReference type="NCBI Taxonomy" id="171969"/>
    <lineage>
        <taxon>Eukaryota</taxon>
        <taxon>Viridiplantae</taxon>
        <taxon>Streptophyta</taxon>
        <taxon>Embryophyta</taxon>
        <taxon>Tracheophyta</taxon>
        <taxon>Spermatophyta</taxon>
        <taxon>Magnoliopsida</taxon>
        <taxon>eudicotyledons</taxon>
        <taxon>Gunneridae</taxon>
        <taxon>Pentapetalae</taxon>
        <taxon>Caryophyllales</taxon>
        <taxon>Cactineae</taxon>
        <taxon>Cactaceae</taxon>
        <taxon>Cactoideae</taxon>
        <taxon>Echinocereeae</taxon>
        <taxon>Carnegiea</taxon>
    </lineage>
</organism>
<evidence type="ECO:0000313" key="2">
    <source>
        <dbReference type="Proteomes" id="UP001153076"/>
    </source>
</evidence>
<reference evidence="1" key="1">
    <citation type="submission" date="2022-04" db="EMBL/GenBank/DDBJ databases">
        <title>Carnegiea gigantea Genome sequencing and assembly v2.</title>
        <authorList>
            <person name="Copetti D."/>
            <person name="Sanderson M.J."/>
            <person name="Burquez A."/>
            <person name="Wojciechowski M.F."/>
        </authorList>
    </citation>
    <scope>NUCLEOTIDE SEQUENCE</scope>
    <source>
        <strain evidence="1">SGP5-SGP5p</strain>
        <tissue evidence="1">Aerial part</tissue>
    </source>
</reference>
<dbReference type="Proteomes" id="UP001153076">
    <property type="component" value="Unassembled WGS sequence"/>
</dbReference>
<gene>
    <name evidence="1" type="ORF">Cgig2_021552</name>
</gene>
<dbReference type="EMBL" id="JAKOGI010000219">
    <property type="protein sequence ID" value="KAJ8439438.1"/>
    <property type="molecule type" value="Genomic_DNA"/>
</dbReference>
<evidence type="ECO:0000313" key="1">
    <source>
        <dbReference type="EMBL" id="KAJ8439438.1"/>
    </source>
</evidence>
<accession>A0A9Q1QEJ1</accession>